<dbReference type="EMBL" id="LTDL01000040">
    <property type="protein sequence ID" value="OAG29596.1"/>
    <property type="molecule type" value="Genomic_DNA"/>
</dbReference>
<dbReference type="RefSeq" id="XP_067544244.1">
    <property type="nucleotide sequence ID" value="XM_067688147.1"/>
</dbReference>
<gene>
    <name evidence="1" type="ORF">NEDG_00729</name>
</gene>
<proteinExistence type="predicted"/>
<evidence type="ECO:0000313" key="1">
    <source>
        <dbReference type="EMBL" id="OAG29596.1"/>
    </source>
</evidence>
<dbReference type="VEuPathDB" id="MicrosporidiaDB:NEDG_00729"/>
<name>A0A177ECZ3_9MICR</name>
<comment type="caution">
    <text evidence="1">The sequence shown here is derived from an EMBL/GenBank/DDBJ whole genome shotgun (WGS) entry which is preliminary data.</text>
</comment>
<dbReference type="AlphaFoldDB" id="A0A177ECZ3"/>
<dbReference type="GeneID" id="93647079"/>
<organism evidence="1 2">
    <name type="scientific">Nematocida displodere</name>
    <dbReference type="NCBI Taxonomy" id="1805483"/>
    <lineage>
        <taxon>Eukaryota</taxon>
        <taxon>Fungi</taxon>
        <taxon>Fungi incertae sedis</taxon>
        <taxon>Microsporidia</taxon>
        <taxon>Nematocida</taxon>
    </lineage>
</organism>
<evidence type="ECO:0008006" key="3">
    <source>
        <dbReference type="Google" id="ProtNLM"/>
    </source>
</evidence>
<dbReference type="OrthoDB" id="5860513at2759"/>
<protein>
    <recommendedName>
        <fullName evidence="3">Spindle pole body component</fullName>
    </recommendedName>
</protein>
<accession>A0A177ECZ3</accession>
<sequence length="582" mass="66530">MRIESTKDREGAGMLQSIVEAYSTHKGRTLTIEQKESLVEYLLPYTRLVPYTPTVTEIRMLATSLDEGRQAQIERILASSTPEIRKGLYFLFKVRDKIEGQKLLSLRVFVDSESTALKAAKNAAIGVYLSWFREIAEGKGSALRSQIEQGLFDICYMIYQTGQAYAYLTAQTAKEEESESTKAFYSVMREHLETYRNEIYNEESGDLFEFYIVNTKRMKWITRLCHLSQELFSLEGGGRNAGQLINLASELEGSPWTESFSREVLSAYKLPLTARVFSWIKGGGFSGSFIKEVPGRLWDQYVLVEEDVPTTMGVVSGKEVLYLGKSYRLLALLESESELSYLDAMKNRPFSVGVVHEMYLKTKGVLRREYFEKHQIFEHADLLRDIFFLFRDDFSNDLFRSLSTLRYNDEVPSMVDESLERCFGRRIDLFIDVVESNTSLILVYKPVLPYSIVTEGLVQALSEGFEYFWMLRQALRGADALCKAAEDRVAAFSVLSAMRRVEYHLFERLVKGLWNFRALPENCLYNPSRLSRYLEDTAQLLLRTCKEACPPAVLKSMTDMGALDAPETLQTLSGMISSLKCE</sequence>
<evidence type="ECO:0000313" key="2">
    <source>
        <dbReference type="Proteomes" id="UP000185944"/>
    </source>
</evidence>
<reference evidence="1 2" key="1">
    <citation type="submission" date="2016-02" db="EMBL/GenBank/DDBJ databases">
        <title>Discovery of a natural microsporidian pathogen with a broad tissue tropism in Caenorhabditis elegans.</title>
        <authorList>
            <person name="Luallen R.J."/>
            <person name="Reinke A.W."/>
            <person name="Tong L."/>
            <person name="Botts M.R."/>
            <person name="Felix M.-A."/>
            <person name="Troemel E.R."/>
        </authorList>
    </citation>
    <scope>NUCLEOTIDE SEQUENCE [LARGE SCALE GENOMIC DNA]</scope>
    <source>
        <strain evidence="1 2">JUm2807</strain>
    </source>
</reference>
<keyword evidence="2" id="KW-1185">Reference proteome</keyword>
<dbReference type="Proteomes" id="UP000185944">
    <property type="component" value="Unassembled WGS sequence"/>
</dbReference>